<keyword evidence="1" id="KW-0812">Transmembrane</keyword>
<feature type="transmembrane region" description="Helical" evidence="1">
    <location>
        <begin position="297"/>
        <end position="315"/>
    </location>
</feature>
<feature type="transmembrane region" description="Helical" evidence="1">
    <location>
        <begin position="211"/>
        <end position="228"/>
    </location>
</feature>
<evidence type="ECO:0000313" key="2">
    <source>
        <dbReference type="EMBL" id="KAL3123006.1"/>
    </source>
</evidence>
<evidence type="ECO:0000256" key="1">
    <source>
        <dbReference type="SAM" id="Phobius"/>
    </source>
</evidence>
<dbReference type="SUPFAM" id="SSF81321">
    <property type="entry name" value="Family A G protein-coupled receptor-like"/>
    <property type="match status" value="1"/>
</dbReference>
<evidence type="ECO:0000313" key="3">
    <source>
        <dbReference type="Proteomes" id="UP001620626"/>
    </source>
</evidence>
<feature type="transmembrane region" description="Helical" evidence="1">
    <location>
        <begin position="105"/>
        <end position="131"/>
    </location>
</feature>
<keyword evidence="1" id="KW-0472">Membrane</keyword>
<organism evidence="2 3">
    <name type="scientific">Heterodera trifolii</name>
    <dbReference type="NCBI Taxonomy" id="157864"/>
    <lineage>
        <taxon>Eukaryota</taxon>
        <taxon>Metazoa</taxon>
        <taxon>Ecdysozoa</taxon>
        <taxon>Nematoda</taxon>
        <taxon>Chromadorea</taxon>
        <taxon>Rhabditida</taxon>
        <taxon>Tylenchina</taxon>
        <taxon>Tylenchomorpha</taxon>
        <taxon>Tylenchoidea</taxon>
        <taxon>Heteroderidae</taxon>
        <taxon>Heteroderinae</taxon>
        <taxon>Heterodera</taxon>
    </lineage>
</organism>
<evidence type="ECO:0008006" key="4">
    <source>
        <dbReference type="Google" id="ProtNLM"/>
    </source>
</evidence>
<feature type="transmembrane region" description="Helical" evidence="1">
    <location>
        <begin position="67"/>
        <end position="85"/>
    </location>
</feature>
<reference evidence="2 3" key="1">
    <citation type="submission" date="2024-10" db="EMBL/GenBank/DDBJ databases">
        <authorList>
            <person name="Kim D."/>
        </authorList>
    </citation>
    <scope>NUCLEOTIDE SEQUENCE [LARGE SCALE GENOMIC DNA]</scope>
    <source>
        <strain evidence="2">BH-2024</strain>
    </source>
</reference>
<dbReference type="PANTHER" id="PTHR22945:SF40">
    <property type="entry name" value="SERPENTINE RECEPTOR, CLASS D (DELTA)-RELATED"/>
    <property type="match status" value="1"/>
</dbReference>
<accession>A0ABD2M6B9</accession>
<dbReference type="Pfam" id="PF10326">
    <property type="entry name" value="7TM_GPCR_Str"/>
    <property type="match status" value="1"/>
</dbReference>
<comment type="caution">
    <text evidence="2">The sequence shown here is derived from an EMBL/GenBank/DDBJ whole genome shotgun (WGS) entry which is preliminary data.</text>
</comment>
<protein>
    <recommendedName>
        <fullName evidence="4">G protein-coupled receptor</fullName>
    </recommendedName>
</protein>
<dbReference type="Proteomes" id="UP001620626">
    <property type="component" value="Unassembled WGS sequence"/>
</dbReference>
<feature type="transmembrane region" description="Helical" evidence="1">
    <location>
        <begin position="42"/>
        <end position="60"/>
    </location>
</feature>
<gene>
    <name evidence="2" type="ORF">niasHT_006406</name>
</gene>
<proteinExistence type="predicted"/>
<keyword evidence="1" id="KW-1133">Transmembrane helix</keyword>
<keyword evidence="3" id="KW-1185">Reference proteome</keyword>
<feature type="transmembrane region" description="Helical" evidence="1">
    <location>
        <begin position="12"/>
        <end position="30"/>
    </location>
</feature>
<dbReference type="EMBL" id="JBICBT010000115">
    <property type="protein sequence ID" value="KAL3123006.1"/>
    <property type="molecule type" value="Genomic_DNA"/>
</dbReference>
<feature type="transmembrane region" description="Helical" evidence="1">
    <location>
        <begin position="143"/>
        <end position="166"/>
    </location>
</feature>
<feature type="transmembrane region" description="Helical" evidence="1">
    <location>
        <begin position="261"/>
        <end position="285"/>
    </location>
</feature>
<dbReference type="InterPro" id="IPR019428">
    <property type="entry name" value="7TM_GPCR_serpentine_rcpt_Str"/>
</dbReference>
<sequence>MIGQIHRWNAFVCLLLGFCFNSVLIWLLLFRSTKEMRSYSRILLQTTVVDLLLSLANALVEPVPFEFVSLFLFPLIRCFSIFFIHENAGVFYLNGPWMPLISSASVRFLLLVLWILLIDFSVHGLCVQFYVRYLQIVREIKISLLRYAFLLLLLLLFDLVLCVLFFHAASKSQSDVIYNEQIAQLLSVPTSPAIFVTVNAVSSDTGHVTSLYGLLLGAFCYSVIFVSAHRTMKTVKANALSGKTWGQQQIVDMNKQITRSLIVLATMPLALNFVHIAFAVSVVVYSKSGDEGGAPLAMLYVEMLALLPSYWLPVLNPLGTVFTVKPFWRAVTAPLVKRVTPCLAPNTNNS</sequence>
<dbReference type="PANTHER" id="PTHR22945">
    <property type="entry name" value="SERPENTINE RECEPTOR, CLASS D DELTA"/>
    <property type="match status" value="1"/>
</dbReference>
<name>A0ABD2M6B9_9BILA</name>
<dbReference type="InterPro" id="IPR050920">
    <property type="entry name" value="Nematode_rcpt-like_delta"/>
</dbReference>
<dbReference type="AlphaFoldDB" id="A0ABD2M6B9"/>